<feature type="compositionally biased region" description="Polar residues" evidence="1">
    <location>
        <begin position="105"/>
        <end position="122"/>
    </location>
</feature>
<evidence type="ECO:0000256" key="1">
    <source>
        <dbReference type="SAM" id="MobiDB-lite"/>
    </source>
</evidence>
<evidence type="ECO:0000313" key="2">
    <source>
        <dbReference type="EMBL" id="CAK1550835.1"/>
    </source>
</evidence>
<reference evidence="2 3" key="1">
    <citation type="submission" date="2023-11" db="EMBL/GenBank/DDBJ databases">
        <authorList>
            <person name="Okamura Y."/>
        </authorList>
    </citation>
    <scope>NUCLEOTIDE SEQUENCE [LARGE SCALE GENOMIC DNA]</scope>
</reference>
<organism evidence="2 3">
    <name type="scientific">Leptosia nina</name>
    <dbReference type="NCBI Taxonomy" id="320188"/>
    <lineage>
        <taxon>Eukaryota</taxon>
        <taxon>Metazoa</taxon>
        <taxon>Ecdysozoa</taxon>
        <taxon>Arthropoda</taxon>
        <taxon>Hexapoda</taxon>
        <taxon>Insecta</taxon>
        <taxon>Pterygota</taxon>
        <taxon>Neoptera</taxon>
        <taxon>Endopterygota</taxon>
        <taxon>Lepidoptera</taxon>
        <taxon>Glossata</taxon>
        <taxon>Ditrysia</taxon>
        <taxon>Papilionoidea</taxon>
        <taxon>Pieridae</taxon>
        <taxon>Pierinae</taxon>
        <taxon>Leptosia</taxon>
    </lineage>
</organism>
<feature type="region of interest" description="Disordered" evidence="1">
    <location>
        <begin position="465"/>
        <end position="484"/>
    </location>
</feature>
<gene>
    <name evidence="2" type="ORF">LNINA_LOCUS10027</name>
</gene>
<accession>A0AAV1JND1</accession>
<feature type="region of interest" description="Disordered" evidence="1">
    <location>
        <begin position="95"/>
        <end position="122"/>
    </location>
</feature>
<comment type="caution">
    <text evidence="2">The sequence shown here is derived from an EMBL/GenBank/DDBJ whole genome shotgun (WGS) entry which is preliminary data.</text>
</comment>
<sequence>MMFNGLLTYSDSECGDHFKVGEWEDGDVRAEKSGPPSVADSGAEAERARCLQDKLLATLQILKNKEETVRVQAESLALAEERITALVAKATPPATLTRTHRGLQASPNLKNSANGSNVETTDVSIAAQTQEVDRRTVKSLKDRLSVVEDLYRDCFYESAKQDSLLDCLRRSHLDLCSKERERTLDTKKSLYSYQNFASEVESFKTEISNYLNGSNNDSGMWERSEECDISEELQQIASQLHHLRELLIEECTCGLDEDHKRLKRANEANEMLIGELRHRIGELEEALGAKEIAERGYQNNIADKDEESNQMTQLLNESPSSSRKCCCDELSLELKQVQGLLQEKTLELTQLHQKCHQQDQSIRELKRNLHRADTIVKENRAIRDEVKQLRAEVSSWREQLEDSRRYLRELEHELHRSRQRYRHLEEHYRERTSFADELHDQLEEAQSQSATLCQEMRNAVTALRRCHRKHRDTRRQQQEQLQQQETLIRALQNSHTESERLTEPCCSKRLTSSSEPTPPTPPRRLLRKKPSTHPTRSECGTSTSQQHLHVCSLLASRAISPTDELLERVERAHDALADAQRRWCQHGHSGHRD</sequence>
<protein>
    <submittedName>
        <fullName evidence="2">Uncharacterized protein</fullName>
    </submittedName>
</protein>
<feature type="region of interest" description="Disordered" evidence="1">
    <location>
        <begin position="492"/>
        <end position="543"/>
    </location>
</feature>
<dbReference type="AlphaFoldDB" id="A0AAV1JND1"/>
<evidence type="ECO:0000313" key="3">
    <source>
        <dbReference type="Proteomes" id="UP001497472"/>
    </source>
</evidence>
<dbReference type="EMBL" id="CAVLEF010000096">
    <property type="protein sequence ID" value="CAK1550835.1"/>
    <property type="molecule type" value="Genomic_DNA"/>
</dbReference>
<proteinExistence type="predicted"/>
<name>A0AAV1JND1_9NEOP</name>
<dbReference type="Proteomes" id="UP001497472">
    <property type="component" value="Unassembled WGS sequence"/>
</dbReference>
<keyword evidence="3" id="KW-1185">Reference proteome</keyword>
<feature type="region of interest" description="Disordered" evidence="1">
    <location>
        <begin position="26"/>
        <end position="45"/>
    </location>
</feature>